<feature type="transmembrane region" description="Helical" evidence="7">
    <location>
        <begin position="113"/>
        <end position="132"/>
    </location>
</feature>
<proteinExistence type="predicted"/>
<feature type="transmembrane region" description="Helical" evidence="7">
    <location>
        <begin position="43"/>
        <end position="68"/>
    </location>
</feature>
<evidence type="ECO:0000313" key="9">
    <source>
        <dbReference type="Proteomes" id="UP000478183"/>
    </source>
</evidence>
<dbReference type="Pfam" id="PF03631">
    <property type="entry name" value="Virul_fac_BrkB"/>
    <property type="match status" value="1"/>
</dbReference>
<evidence type="ECO:0000256" key="7">
    <source>
        <dbReference type="SAM" id="Phobius"/>
    </source>
</evidence>
<keyword evidence="9" id="KW-1185">Reference proteome</keyword>
<comment type="caution">
    <text evidence="8">The sequence shown here is derived from an EMBL/GenBank/DDBJ whole genome shotgun (WGS) entry which is preliminary data.</text>
</comment>
<keyword evidence="2" id="KW-1003">Cell membrane</keyword>
<feature type="region of interest" description="Disordered" evidence="6">
    <location>
        <begin position="1"/>
        <end position="21"/>
    </location>
</feature>
<dbReference type="OrthoDB" id="9781030at2"/>
<feature type="transmembrane region" description="Helical" evidence="7">
    <location>
        <begin position="194"/>
        <end position="217"/>
    </location>
</feature>
<feature type="region of interest" description="Disordered" evidence="6">
    <location>
        <begin position="296"/>
        <end position="330"/>
    </location>
</feature>
<evidence type="ECO:0000313" key="8">
    <source>
        <dbReference type="EMBL" id="MTH79916.1"/>
    </source>
</evidence>
<comment type="subcellular location">
    <subcellularLocation>
        <location evidence="1">Cell membrane</location>
        <topology evidence="1">Multi-pass membrane protein</topology>
    </subcellularLocation>
</comment>
<feature type="transmembrane region" description="Helical" evidence="7">
    <location>
        <begin position="229"/>
        <end position="251"/>
    </location>
</feature>
<evidence type="ECO:0000256" key="3">
    <source>
        <dbReference type="ARBA" id="ARBA00022692"/>
    </source>
</evidence>
<dbReference type="GO" id="GO:0005886">
    <property type="term" value="C:plasma membrane"/>
    <property type="evidence" value="ECO:0007669"/>
    <property type="project" value="UniProtKB-SubCell"/>
</dbReference>
<dbReference type="PANTHER" id="PTHR30213:SF0">
    <property type="entry name" value="UPF0761 MEMBRANE PROTEIN YIHY"/>
    <property type="match status" value="1"/>
</dbReference>
<dbReference type="NCBIfam" id="TIGR00765">
    <property type="entry name" value="yihY_not_rbn"/>
    <property type="match status" value="1"/>
</dbReference>
<protein>
    <submittedName>
        <fullName evidence="8">YihY family inner membrane protein</fullName>
    </submittedName>
</protein>
<dbReference type="Proteomes" id="UP000478183">
    <property type="component" value="Unassembled WGS sequence"/>
</dbReference>
<dbReference type="InterPro" id="IPR017039">
    <property type="entry name" value="Virul_fac_BrkB"/>
</dbReference>
<evidence type="ECO:0000256" key="6">
    <source>
        <dbReference type="SAM" id="MobiDB-lite"/>
    </source>
</evidence>
<evidence type="ECO:0000256" key="2">
    <source>
        <dbReference type="ARBA" id="ARBA00022475"/>
    </source>
</evidence>
<keyword evidence="5 7" id="KW-0472">Membrane</keyword>
<keyword evidence="3 7" id="KW-0812">Transmembrane</keyword>
<name>A0A6L6JEH6_9RHOB</name>
<reference evidence="8 9" key="1">
    <citation type="submission" date="2019-11" db="EMBL/GenBank/DDBJ databases">
        <authorList>
            <person name="Dong K."/>
        </authorList>
    </citation>
    <scope>NUCLEOTIDE SEQUENCE [LARGE SCALE GENOMIC DNA]</scope>
    <source>
        <strain evidence="8 9">NBRC 111993</strain>
    </source>
</reference>
<feature type="transmembrane region" description="Helical" evidence="7">
    <location>
        <begin position="263"/>
        <end position="285"/>
    </location>
</feature>
<dbReference type="PANTHER" id="PTHR30213">
    <property type="entry name" value="INNER MEMBRANE PROTEIN YHJD"/>
    <property type="match status" value="1"/>
</dbReference>
<accession>A0A6L6JEH6</accession>
<evidence type="ECO:0000256" key="1">
    <source>
        <dbReference type="ARBA" id="ARBA00004651"/>
    </source>
</evidence>
<sequence length="369" mass="39201">MRRQANSVQPDSPQPASSPAEIPVRGWKAIAARLWHEISEDHISVVAAGIAFYALIALFPAIAALVGLSDVFLDPGDLAGELTRLSSRLPPSAAAIVEEQVVSVTDGNGARSGLVALIGIAIAIYGAMKGVLTLIEGLNIAYDEQEKRGLVRLYLTALALTLAILFGFLLTVGLALILPAIINLLPLGALAETLVPWASWLVLAIFTMVGLAVVYRFGPSREPPRWRWISPGAALATLIWIGGTAAFSLYVQQMGSYAETYGALGGVIVLLTWLWLSAFCVLAGAELNSEIERQVGRSTDKQPAPQSDVAKALQPADTTTPVESTQQNSPILATRASGPCRLSPLLLFAGLVICQAIRRDRPTTPPKAR</sequence>
<evidence type="ECO:0000256" key="4">
    <source>
        <dbReference type="ARBA" id="ARBA00022989"/>
    </source>
</evidence>
<dbReference type="AlphaFoldDB" id="A0A6L6JEH6"/>
<dbReference type="EMBL" id="WMIE01000023">
    <property type="protein sequence ID" value="MTH79916.1"/>
    <property type="molecule type" value="Genomic_DNA"/>
</dbReference>
<dbReference type="RefSeq" id="WP_155097267.1">
    <property type="nucleotide sequence ID" value="NZ_WMIE01000023.1"/>
</dbReference>
<feature type="compositionally biased region" description="Low complexity" evidence="6">
    <location>
        <begin position="7"/>
        <end position="20"/>
    </location>
</feature>
<evidence type="ECO:0000256" key="5">
    <source>
        <dbReference type="ARBA" id="ARBA00023136"/>
    </source>
</evidence>
<keyword evidence="4 7" id="KW-1133">Transmembrane helix</keyword>
<feature type="compositionally biased region" description="Polar residues" evidence="6">
    <location>
        <begin position="316"/>
        <end position="330"/>
    </location>
</feature>
<gene>
    <name evidence="8" type="ORF">GL286_19595</name>
</gene>
<feature type="transmembrane region" description="Helical" evidence="7">
    <location>
        <begin position="153"/>
        <end position="182"/>
    </location>
</feature>
<organism evidence="8 9">
    <name type="scientific">Paracoccus aestuariivivens</name>
    <dbReference type="NCBI Taxonomy" id="1820333"/>
    <lineage>
        <taxon>Bacteria</taxon>
        <taxon>Pseudomonadati</taxon>
        <taxon>Pseudomonadota</taxon>
        <taxon>Alphaproteobacteria</taxon>
        <taxon>Rhodobacterales</taxon>
        <taxon>Paracoccaceae</taxon>
        <taxon>Paracoccus</taxon>
    </lineage>
</organism>